<dbReference type="PANTHER" id="PTHR48411:SF1">
    <property type="entry name" value="OS01G0948300 PROTEIN"/>
    <property type="match status" value="1"/>
</dbReference>
<protein>
    <submittedName>
        <fullName evidence="1">Uncharacterized protein</fullName>
    </submittedName>
</protein>
<sequence length="75" mass="8651">MSGNRIFRIVGKYFPAQVVRGERLKKYIFHKICSELPVGFTRIFLLITRMSFKLCTSFTQGYSQCLSLQPLVISS</sequence>
<dbReference type="AlphaFoldDB" id="A0A835MI69"/>
<dbReference type="Proteomes" id="UP000657918">
    <property type="component" value="Chromosome 16"/>
</dbReference>
<dbReference type="PANTHER" id="PTHR48411">
    <property type="entry name" value="OS01G0948300 PROTEIN"/>
    <property type="match status" value="1"/>
</dbReference>
<evidence type="ECO:0000313" key="1">
    <source>
        <dbReference type="EMBL" id="KAF9664624.1"/>
    </source>
</evidence>
<organism evidence="1 2">
    <name type="scientific">Salix dunnii</name>
    <dbReference type="NCBI Taxonomy" id="1413687"/>
    <lineage>
        <taxon>Eukaryota</taxon>
        <taxon>Viridiplantae</taxon>
        <taxon>Streptophyta</taxon>
        <taxon>Embryophyta</taxon>
        <taxon>Tracheophyta</taxon>
        <taxon>Spermatophyta</taxon>
        <taxon>Magnoliopsida</taxon>
        <taxon>eudicotyledons</taxon>
        <taxon>Gunneridae</taxon>
        <taxon>Pentapetalae</taxon>
        <taxon>rosids</taxon>
        <taxon>fabids</taxon>
        <taxon>Malpighiales</taxon>
        <taxon>Salicaceae</taxon>
        <taxon>Saliceae</taxon>
        <taxon>Salix</taxon>
    </lineage>
</organism>
<name>A0A835MI69_9ROSI</name>
<keyword evidence="2" id="KW-1185">Reference proteome</keyword>
<gene>
    <name evidence="1" type="ORF">SADUNF_Sadunf16G0037700</name>
</gene>
<evidence type="ECO:0000313" key="2">
    <source>
        <dbReference type="Proteomes" id="UP000657918"/>
    </source>
</evidence>
<comment type="caution">
    <text evidence="1">The sequence shown here is derived from an EMBL/GenBank/DDBJ whole genome shotgun (WGS) entry which is preliminary data.</text>
</comment>
<reference evidence="1 2" key="1">
    <citation type="submission" date="2020-10" db="EMBL/GenBank/DDBJ databases">
        <title>Plant Genome Project.</title>
        <authorList>
            <person name="Zhang R.-G."/>
        </authorList>
    </citation>
    <scope>NUCLEOTIDE SEQUENCE [LARGE SCALE GENOMIC DNA]</scope>
    <source>
        <strain evidence="1">FAFU-HL-1</strain>
        <tissue evidence="1">Leaf</tissue>
    </source>
</reference>
<dbReference type="EMBL" id="JADGMS010000016">
    <property type="protein sequence ID" value="KAF9664624.1"/>
    <property type="molecule type" value="Genomic_DNA"/>
</dbReference>
<accession>A0A835MI69</accession>
<proteinExistence type="predicted"/>